<organism evidence="5 6">
    <name type="scientific">Methanocaldococcus lauensis</name>
    <dbReference type="NCBI Taxonomy" id="2546128"/>
    <lineage>
        <taxon>Archaea</taxon>
        <taxon>Methanobacteriati</taxon>
        <taxon>Methanobacteriota</taxon>
        <taxon>Methanomada group</taxon>
        <taxon>Methanococci</taxon>
        <taxon>Methanococcales</taxon>
        <taxon>Methanocaldococcaceae</taxon>
        <taxon>Methanocaldococcus</taxon>
    </lineage>
</organism>
<dbReference type="SUPFAM" id="SSF52540">
    <property type="entry name" value="P-loop containing nucleoside triphosphate hydrolases"/>
    <property type="match status" value="1"/>
</dbReference>
<name>A0A8D6PXG6_9EURY</name>
<dbReference type="KEGG" id="mesg:MLAUSG7_1068"/>
<dbReference type="CDD" id="cd17933">
    <property type="entry name" value="DEXSc_RecD-like"/>
    <property type="match status" value="1"/>
</dbReference>
<dbReference type="InterPro" id="IPR003593">
    <property type="entry name" value="AAA+_ATPase"/>
</dbReference>
<keyword evidence="6" id="KW-1185">Reference proteome</keyword>
<dbReference type="CDD" id="cd18809">
    <property type="entry name" value="SF1_C_RecD"/>
    <property type="match status" value="1"/>
</dbReference>
<evidence type="ECO:0000256" key="3">
    <source>
        <dbReference type="SAM" id="Coils"/>
    </source>
</evidence>
<dbReference type="GO" id="GO:0008854">
    <property type="term" value="F:exodeoxyribonuclease V activity"/>
    <property type="evidence" value="ECO:0007669"/>
    <property type="project" value="UniProtKB-EC"/>
</dbReference>
<evidence type="ECO:0000256" key="1">
    <source>
        <dbReference type="ARBA" id="ARBA00022741"/>
    </source>
</evidence>
<feature type="domain" description="AAA+ ATPase" evidence="4">
    <location>
        <begin position="615"/>
        <end position="767"/>
    </location>
</feature>
<keyword evidence="5" id="KW-0378">Hydrolase</keyword>
<dbReference type="InterPro" id="IPR027417">
    <property type="entry name" value="P-loop_NTPase"/>
</dbReference>
<dbReference type="Pfam" id="PF13245">
    <property type="entry name" value="AAA_19"/>
    <property type="match status" value="1"/>
</dbReference>
<proteinExistence type="predicted"/>
<gene>
    <name evidence="5" type="ORF">MLAUSG7_1068</name>
</gene>
<dbReference type="EC" id="3.1.11.5" evidence="5"/>
<keyword evidence="2" id="KW-0067">ATP-binding</keyword>
<feature type="coiled-coil region" evidence="3">
    <location>
        <begin position="572"/>
        <end position="616"/>
    </location>
</feature>
<dbReference type="Gene3D" id="3.40.50.300">
    <property type="entry name" value="P-loop containing nucleotide triphosphate hydrolases"/>
    <property type="match status" value="2"/>
</dbReference>
<dbReference type="GeneID" id="65883863"/>
<dbReference type="InterPro" id="IPR027785">
    <property type="entry name" value="UvrD-like_helicase_C"/>
</dbReference>
<dbReference type="EMBL" id="LR792632">
    <property type="protein sequence ID" value="CAB3289126.1"/>
    <property type="molecule type" value="Genomic_DNA"/>
</dbReference>
<dbReference type="AlphaFoldDB" id="A0A8D6PXG6"/>
<dbReference type="InterPro" id="IPR050534">
    <property type="entry name" value="Coronavir_polyprotein_1ab"/>
</dbReference>
<protein>
    <submittedName>
        <fullName evidence="5">Putative Exodeoxyribonuclease V</fullName>
        <ecNumber evidence="5">3.1.11.5</ecNumber>
    </submittedName>
</protein>
<keyword evidence="1" id="KW-0547">Nucleotide-binding</keyword>
<evidence type="ECO:0000313" key="5">
    <source>
        <dbReference type="EMBL" id="CAB3289126.1"/>
    </source>
</evidence>
<dbReference type="PANTHER" id="PTHR43788:SF6">
    <property type="entry name" value="DNA HELICASE B"/>
    <property type="match status" value="1"/>
</dbReference>
<feature type="coiled-coil region" evidence="3">
    <location>
        <begin position="256"/>
        <end position="308"/>
    </location>
</feature>
<sequence>MHLTTLIAWHDSGWNGKICRNPKANKYCESFRYIKKGKFGLQYGNKPIEKIKCENNAGKIANEVEYNGKKWDACGNEINLFYQYKFNSMVYGWTVNKKIDVLKDIFLDYWFNFYYNNDALCFLYCRENPVIDDKLLVACVKPKVKKLVVECNLNKNKKVISKEIEEQNFNKLNNEEFYKSLFKDFKDKDYRKIYPYISIEFDPEDIIFIIPYQELGEYFGYENIPEELILDIPNELKKSFLYTTNFLPNEFSCIILEKALEIIKNIKNLMEEHEKLKKKLKEFRNIEIEKYEERIKKQLDELKKLKIKYPSLPSVLRFCGVEEAISMYIDAVKNGKEDEMYNEVKEYLKENKPNPNWKIDRMVLNNFNKLSNSKHDFLLNYIPYYSLTKSQIEEIFKQHDKGFINIEKVLDNPYLLYEELKPKEQLFLDISFWELDSWERRRLGEDNFDIINKHRIRALLIAILKKALLDGHTVLPLAPKDLPSVKKDLKYYYNEINKYISEKVRLDFDRFLELIDKHEDYIKEKIWIDKTTFKDELDRTYNIKLFALKDIRKMEVYIEEKINKMLGKYWNVEICEEEIKEKLKKLKEKKSINIPKELYKEAIKDQSKAIKTLLENGCSILTGPAGTGKTTVIKVLLDIICEKENPKDIVILTPTGKAGVRVKDALEDIINKYKCIKSPTTIHKFIKDCSRFDWEYKEFEITTKKDVDILIIDEASMVGTELLYKLLQCIDLGKLKRIIFIGDVNQLPPVEAGKPFFDLYQYLKRKENKDKQYIAELKICLRAESRKIVEFSELFLNINKESKYKIIKELKLSEEVMNGFTKYSLKDEKGIERITVLIWKDNSQKAKALEYAIDEIIRDYGGNPDNYRDFFKCFVYYDKAQILTYTKNRGFLSSYWINQWIRDDSKYINESIRNYFIRYQFTCGWGYADKVIQTENIWNLDVWDYKRQMSISNHGVFNGMMGYVSFTRYKDRVVKFYFPTVQAYIGISKNTKEKLINYLKRNYKSLRYKNKEELMKNLKNKFLLNTEKLEYAYAITTHKSQGSEFENVIFVLPKYSNISKELIYTAITRAKKKLYIITDSLDSLFNAGKYSEVIGRYSILFNSPIDPRHYPEDLRIITLKGDIVRSWQECLIANLLYYEGIDYKYEIPYENLIPDFMINNKEDKIILWEHLGMMDNEEYKKNAEEKLKVYENNGFYIIKIRDIDTENFKKVFEENDKLLIVSTTDDIRNSRELYDKIKILKDVLNT</sequence>
<evidence type="ECO:0000313" key="6">
    <source>
        <dbReference type="Proteomes" id="UP000679213"/>
    </source>
</evidence>
<dbReference type="Pfam" id="PF13538">
    <property type="entry name" value="UvrD_C_2"/>
    <property type="match status" value="1"/>
</dbReference>
<dbReference type="GO" id="GO:0003678">
    <property type="term" value="F:DNA helicase activity"/>
    <property type="evidence" value="ECO:0007669"/>
    <property type="project" value="UniProtKB-ARBA"/>
</dbReference>
<reference evidence="5 6" key="1">
    <citation type="submission" date="2020-04" db="EMBL/GenBank/DDBJ databases">
        <authorList>
            <consortium name="Genoscope - CEA"/>
            <person name="William W."/>
        </authorList>
    </citation>
    <scope>NUCLEOTIDE SEQUENCE [LARGE SCALE GENOMIC DNA]</scope>
    <source>
        <strain evidence="5 6">SG7</strain>
    </source>
</reference>
<accession>A0A8D6PXG6</accession>
<dbReference type="RefSeq" id="WP_214399429.1">
    <property type="nucleotide sequence ID" value="NZ_LR792632.1"/>
</dbReference>
<evidence type="ECO:0000256" key="2">
    <source>
        <dbReference type="ARBA" id="ARBA00022840"/>
    </source>
</evidence>
<evidence type="ECO:0000259" key="4">
    <source>
        <dbReference type="SMART" id="SM00382"/>
    </source>
</evidence>
<dbReference type="PANTHER" id="PTHR43788">
    <property type="entry name" value="DNA2/NAM7 HELICASE FAMILY MEMBER"/>
    <property type="match status" value="1"/>
</dbReference>
<keyword evidence="3" id="KW-0175">Coiled coil</keyword>
<dbReference type="SMART" id="SM00382">
    <property type="entry name" value="AAA"/>
    <property type="match status" value="1"/>
</dbReference>
<dbReference type="Proteomes" id="UP000679213">
    <property type="component" value="Chromosome I"/>
</dbReference>
<dbReference type="GO" id="GO:0005524">
    <property type="term" value="F:ATP binding"/>
    <property type="evidence" value="ECO:0007669"/>
    <property type="project" value="UniProtKB-KW"/>
</dbReference>